<organism evidence="2 3">
    <name type="scientific">Pelotomaculum schinkii</name>
    <dbReference type="NCBI Taxonomy" id="78350"/>
    <lineage>
        <taxon>Bacteria</taxon>
        <taxon>Bacillati</taxon>
        <taxon>Bacillota</taxon>
        <taxon>Clostridia</taxon>
        <taxon>Eubacteriales</taxon>
        <taxon>Desulfotomaculaceae</taxon>
        <taxon>Pelotomaculum</taxon>
    </lineage>
</organism>
<keyword evidence="2" id="KW-0489">Methyltransferase</keyword>
<dbReference type="SUPFAM" id="SSF69796">
    <property type="entry name" value="Thymidylate synthase-complementing protein Thy1"/>
    <property type="match status" value="2"/>
</dbReference>
<accession>A0A4Y7RH37</accession>
<evidence type="ECO:0000313" key="3">
    <source>
        <dbReference type="Proteomes" id="UP000298324"/>
    </source>
</evidence>
<name>A0A4Y7RH37_9FIRM</name>
<dbReference type="GO" id="GO:0050660">
    <property type="term" value="F:flavin adenine dinucleotide binding"/>
    <property type="evidence" value="ECO:0007669"/>
    <property type="project" value="UniProtKB-UniRule"/>
</dbReference>
<dbReference type="PANTHER" id="PTHR34934:SF1">
    <property type="entry name" value="FLAVIN-DEPENDENT THYMIDYLATE SYNTHASE"/>
    <property type="match status" value="1"/>
</dbReference>
<reference evidence="2 3" key="1">
    <citation type="journal article" date="2018" name="Environ. Microbiol.">
        <title>Novel energy conservation strategies and behaviour of Pelotomaculum schinkii driving syntrophic propionate catabolism.</title>
        <authorList>
            <person name="Hidalgo-Ahumada C.A.P."/>
            <person name="Nobu M.K."/>
            <person name="Narihiro T."/>
            <person name="Tamaki H."/>
            <person name="Liu W.T."/>
            <person name="Kamagata Y."/>
            <person name="Stams A.J.M."/>
            <person name="Imachi H."/>
            <person name="Sousa D.Z."/>
        </authorList>
    </citation>
    <scope>NUCLEOTIDE SEQUENCE [LARGE SCALE GENOMIC DNA]</scope>
    <source>
        <strain evidence="2 3">HH</strain>
    </source>
</reference>
<dbReference type="InterPro" id="IPR003669">
    <property type="entry name" value="Thymidylate_synthase_ThyX"/>
</dbReference>
<dbReference type="CDD" id="cd20175">
    <property type="entry name" value="ThyX"/>
    <property type="match status" value="2"/>
</dbReference>
<dbReference type="InterPro" id="IPR036098">
    <property type="entry name" value="Thymidylate_synthase_ThyX_sf"/>
</dbReference>
<proteinExistence type="predicted"/>
<dbReference type="EC" id="2.1.1.148" evidence="1"/>
<keyword evidence="2" id="KW-0808">Transferase</keyword>
<protein>
    <recommendedName>
        <fullName evidence="1">FAD-dependent thymidylate synthase</fullName>
        <ecNumber evidence="1">2.1.1.148</ecNumber>
    </recommendedName>
</protein>
<dbReference type="NCBIfam" id="TIGR02170">
    <property type="entry name" value="thyX"/>
    <property type="match status" value="1"/>
</dbReference>
<dbReference type="Proteomes" id="UP000298324">
    <property type="component" value="Unassembled WGS sequence"/>
</dbReference>
<sequence>MPHHSRALIIAHTPEPEKICTAAARISTKLGSSIDIFEEVVKSNNYSLISKVLDSGHKSFIEHVNFTIAFENVSAFVEQFIIEFRLASFTVKSRRYVDFGNMGYYIPKFRLKSESTATEEYIFKKYTEQMNYLFMEYKYFVNNGIIKEDARFLLPYCYFSNFYCTVNARELMHIIYSAKYGRGSGFPEINKLGESLLLQASKICPSIFNKTEQLEAGNEDKEFKLRDFLDAKIIEKSNSNETTEIISYTNDPEKIVALTAIINHKLCSTNKASELIESDASLHNQLLEIVCNDKRKRELEQINFTFRINNISLAGLTHLVRHRMQSLNVPSFTEFGISDRYIIPNTIASNPTLLSRYHAIWKNHIAFFNEFHSLGIVDEDLVYLYLSGNVLDVVTTMNARELFHFIQLRSCNRAQWEIRLIAIDMLRKLRRIAPNIFGRVGPACFMTRNCPEGRLSCGKMQDVYDSFSVI</sequence>
<dbReference type="GO" id="GO:0050797">
    <property type="term" value="F:thymidylate synthase (FAD) activity"/>
    <property type="evidence" value="ECO:0007669"/>
    <property type="project" value="UniProtKB-UniRule"/>
</dbReference>
<dbReference type="EMBL" id="QFGA01000001">
    <property type="protein sequence ID" value="TEB08314.1"/>
    <property type="molecule type" value="Genomic_DNA"/>
</dbReference>
<dbReference type="GO" id="GO:0004799">
    <property type="term" value="F:thymidylate synthase activity"/>
    <property type="evidence" value="ECO:0007669"/>
    <property type="project" value="TreeGrafter"/>
</dbReference>
<dbReference type="PANTHER" id="PTHR34934">
    <property type="entry name" value="FLAVIN-DEPENDENT THYMIDYLATE SYNTHASE"/>
    <property type="match status" value="1"/>
</dbReference>
<comment type="caution">
    <text evidence="2">The sequence shown here is derived from an EMBL/GenBank/DDBJ whole genome shotgun (WGS) entry which is preliminary data.</text>
</comment>
<dbReference type="GO" id="GO:0070402">
    <property type="term" value="F:NADPH binding"/>
    <property type="evidence" value="ECO:0007669"/>
    <property type="project" value="TreeGrafter"/>
</dbReference>
<dbReference type="Pfam" id="PF02511">
    <property type="entry name" value="Thy1"/>
    <property type="match status" value="2"/>
</dbReference>
<dbReference type="GO" id="GO:0032259">
    <property type="term" value="P:methylation"/>
    <property type="evidence" value="ECO:0007669"/>
    <property type="project" value="UniProtKB-KW"/>
</dbReference>
<evidence type="ECO:0000256" key="1">
    <source>
        <dbReference type="NCBIfam" id="TIGR02170"/>
    </source>
</evidence>
<dbReference type="PROSITE" id="PS51331">
    <property type="entry name" value="THYX"/>
    <property type="match status" value="2"/>
</dbReference>
<dbReference type="Gene3D" id="3.30.1360.170">
    <property type="match status" value="2"/>
</dbReference>
<dbReference type="RefSeq" id="WP_190239961.1">
    <property type="nucleotide sequence ID" value="NZ_QFGA01000001.1"/>
</dbReference>
<evidence type="ECO:0000313" key="2">
    <source>
        <dbReference type="EMBL" id="TEB08314.1"/>
    </source>
</evidence>
<gene>
    <name evidence="2" type="primary">thyX</name>
    <name evidence="2" type="ORF">Psch_01874</name>
</gene>
<keyword evidence="3" id="KW-1185">Reference proteome</keyword>
<dbReference type="GO" id="GO:0006231">
    <property type="term" value="P:dTMP biosynthetic process"/>
    <property type="evidence" value="ECO:0007669"/>
    <property type="project" value="UniProtKB-UniRule"/>
</dbReference>
<dbReference type="AlphaFoldDB" id="A0A4Y7RH37"/>